<keyword evidence="2" id="KW-0812">Transmembrane</keyword>
<evidence type="ECO:0000313" key="5">
    <source>
        <dbReference type="Proteomes" id="UP000238362"/>
    </source>
</evidence>
<evidence type="ECO:0000256" key="2">
    <source>
        <dbReference type="SAM" id="Phobius"/>
    </source>
</evidence>
<feature type="region of interest" description="Disordered" evidence="1">
    <location>
        <begin position="16"/>
        <end position="41"/>
    </location>
</feature>
<gene>
    <name evidence="4" type="ORF">B0I33_10722</name>
</gene>
<feature type="transmembrane region" description="Helical" evidence="2">
    <location>
        <begin position="68"/>
        <end position="87"/>
    </location>
</feature>
<dbReference type="Pfam" id="PF01476">
    <property type="entry name" value="LysM"/>
    <property type="match status" value="1"/>
</dbReference>
<protein>
    <submittedName>
        <fullName evidence="4">LysM domain-containing protein</fullName>
    </submittedName>
</protein>
<dbReference type="InterPro" id="IPR018392">
    <property type="entry name" value="LysM"/>
</dbReference>
<reference evidence="4 5" key="1">
    <citation type="submission" date="2018-03" db="EMBL/GenBank/DDBJ databases">
        <title>Genomic Encyclopedia of Type Strains, Phase III (KMG-III): the genomes of soil and plant-associated and newly described type strains.</title>
        <authorList>
            <person name="Whitman W."/>
        </authorList>
    </citation>
    <scope>NUCLEOTIDE SEQUENCE [LARGE SCALE GENOMIC DNA]</scope>
    <source>
        <strain evidence="4 5">CGMCC 4.7125</strain>
    </source>
</reference>
<evidence type="ECO:0000256" key="1">
    <source>
        <dbReference type="SAM" id="MobiDB-lite"/>
    </source>
</evidence>
<dbReference type="CDD" id="cd00118">
    <property type="entry name" value="LysM"/>
    <property type="match status" value="1"/>
</dbReference>
<accession>A0A2T0LS58</accession>
<evidence type="ECO:0000259" key="3">
    <source>
        <dbReference type="Pfam" id="PF01476"/>
    </source>
</evidence>
<dbReference type="AlphaFoldDB" id="A0A2T0LS58"/>
<dbReference type="InterPro" id="IPR036779">
    <property type="entry name" value="LysM_dom_sf"/>
</dbReference>
<keyword evidence="5" id="KW-1185">Reference proteome</keyword>
<organism evidence="4 5">
    <name type="scientific">Prauserella shujinwangii</name>
    <dbReference type="NCBI Taxonomy" id="1453103"/>
    <lineage>
        <taxon>Bacteria</taxon>
        <taxon>Bacillati</taxon>
        <taxon>Actinomycetota</taxon>
        <taxon>Actinomycetes</taxon>
        <taxon>Pseudonocardiales</taxon>
        <taxon>Pseudonocardiaceae</taxon>
        <taxon>Prauserella</taxon>
    </lineage>
</organism>
<dbReference type="EMBL" id="PVNH01000007">
    <property type="protein sequence ID" value="PRX46445.1"/>
    <property type="molecule type" value="Genomic_DNA"/>
</dbReference>
<dbReference type="Gene3D" id="3.10.350.10">
    <property type="entry name" value="LysM domain"/>
    <property type="match status" value="1"/>
</dbReference>
<keyword evidence="2" id="KW-1133">Transmembrane helix</keyword>
<feature type="domain" description="LysM" evidence="3">
    <location>
        <begin position="106"/>
        <end position="153"/>
    </location>
</feature>
<dbReference type="Proteomes" id="UP000238362">
    <property type="component" value="Unassembled WGS sequence"/>
</dbReference>
<keyword evidence="2" id="KW-0472">Membrane</keyword>
<evidence type="ECO:0000313" key="4">
    <source>
        <dbReference type="EMBL" id="PRX46445.1"/>
    </source>
</evidence>
<dbReference type="RefSeq" id="WP_181193337.1">
    <property type="nucleotide sequence ID" value="NZ_PVNH01000007.1"/>
</dbReference>
<proteinExistence type="predicted"/>
<comment type="caution">
    <text evidence="4">The sequence shown here is derived from an EMBL/GenBank/DDBJ whole genome shotgun (WGS) entry which is preliminary data.</text>
</comment>
<name>A0A2T0LS58_9PSEU</name>
<sequence length="156" mass="16368">MSVLLYREAGQVRRARTVPGEVAAPHRPGRRRRGEATRPPTRARVVAGRVPAPVASCPARPEPRRWPWLVLLALAVAGLVIGLGLLAEGVSGAGAERVPERTALVTVAPGDTLWDVAARHAPGSDPEAVVQRIEALNGLSGPDVSPGVPLLVPHQP</sequence>